<dbReference type="AlphaFoldDB" id="A0A3N0GVL6"/>
<evidence type="ECO:0000313" key="3">
    <source>
        <dbReference type="EMBL" id="RNM16190.1"/>
    </source>
</evidence>
<feature type="domain" description="DUF58" evidence="2">
    <location>
        <begin position="200"/>
        <end position="282"/>
    </location>
</feature>
<protein>
    <submittedName>
        <fullName evidence="3">DUF58 domain-containing protein</fullName>
    </submittedName>
</protein>
<dbReference type="Proteomes" id="UP000279994">
    <property type="component" value="Unassembled WGS sequence"/>
</dbReference>
<dbReference type="EMBL" id="RJSF01000019">
    <property type="protein sequence ID" value="RNM16190.1"/>
    <property type="molecule type" value="Genomic_DNA"/>
</dbReference>
<comment type="caution">
    <text evidence="3">The sequence shown here is derived from an EMBL/GenBank/DDBJ whole genome shotgun (WGS) entry which is preliminary data.</text>
</comment>
<keyword evidence="1" id="KW-0472">Membrane</keyword>
<evidence type="ECO:0000256" key="1">
    <source>
        <dbReference type="SAM" id="Phobius"/>
    </source>
</evidence>
<accession>A0A3N0GVL6</accession>
<feature type="transmembrane region" description="Helical" evidence="1">
    <location>
        <begin position="12"/>
        <end position="29"/>
    </location>
</feature>
<dbReference type="PANTHER" id="PTHR34351">
    <property type="entry name" value="SLR1927 PROTEIN-RELATED"/>
    <property type="match status" value="1"/>
</dbReference>
<keyword evidence="4" id="KW-1185">Reference proteome</keyword>
<keyword evidence="1" id="KW-1133">Transmembrane helix</keyword>
<sequence length="414" mass="45279">MREALHGFTLRGRSFVAAGLTAVLCGIVLGEHDLVRIGALVALLPVFAALWVARSGNRLGLARTLGASQVEVGQRAVVHLELTNVGPTTGVLLIEEQIPWALGSRPRFVIDGMRPGWTRSIHYQVQAEVRGKYDIGPLRVRASDPFGLLELQRTFTKTAGLVVIPATEPLPPIPLLGAWTGTGDNRPRPFASGGAADVTVRDYRVGDDLRRVHWRSTAKVGSLMVRREEQPWQSRCTVFIDNRARVHRGQGPHSSIERAVTAAASLAVHLSAQGFQVRLVSALGEEIEHGWHDGDVAASPRPLLERLAVLPTVPNHDLYTGWVDESVTAGMCVAVLGDVDDHDRDFLARLHHRGSASYALVLDVDTWAARTLQPDFVRRPGRLPTAAWLRQHGWKAADLGRDGSLQTAWQELGR</sequence>
<evidence type="ECO:0000313" key="4">
    <source>
        <dbReference type="Proteomes" id="UP000279994"/>
    </source>
</evidence>
<gene>
    <name evidence="3" type="ORF">EFL26_07260</name>
</gene>
<dbReference type="OrthoDB" id="9812729at2"/>
<reference evidence="3 4" key="1">
    <citation type="submission" date="2018-11" db="EMBL/GenBank/DDBJ databases">
        <authorList>
            <person name="Li F."/>
        </authorList>
    </citation>
    <scope>NUCLEOTIDE SEQUENCE [LARGE SCALE GENOMIC DNA]</scope>
    <source>
        <strain evidence="3 4">Gsoil 818</strain>
    </source>
</reference>
<name>A0A3N0GVL6_9ACTN</name>
<evidence type="ECO:0000259" key="2">
    <source>
        <dbReference type="Pfam" id="PF01882"/>
    </source>
</evidence>
<organism evidence="3 4">
    <name type="scientific">Nocardioides pocheonensis</name>
    <dbReference type="NCBI Taxonomy" id="661485"/>
    <lineage>
        <taxon>Bacteria</taxon>
        <taxon>Bacillati</taxon>
        <taxon>Actinomycetota</taxon>
        <taxon>Actinomycetes</taxon>
        <taxon>Propionibacteriales</taxon>
        <taxon>Nocardioidaceae</taxon>
        <taxon>Nocardioides</taxon>
    </lineage>
</organism>
<feature type="transmembrane region" description="Helical" evidence="1">
    <location>
        <begin position="35"/>
        <end position="53"/>
    </location>
</feature>
<keyword evidence="1" id="KW-0812">Transmembrane</keyword>
<dbReference type="PANTHER" id="PTHR34351:SF1">
    <property type="entry name" value="SLR1927 PROTEIN"/>
    <property type="match status" value="1"/>
</dbReference>
<proteinExistence type="predicted"/>
<dbReference type="Pfam" id="PF01882">
    <property type="entry name" value="DUF58"/>
    <property type="match status" value="1"/>
</dbReference>
<dbReference type="InterPro" id="IPR002881">
    <property type="entry name" value="DUF58"/>
</dbReference>